<protein>
    <submittedName>
        <fullName evidence="1">Uncharacterized protein</fullName>
    </submittedName>
</protein>
<evidence type="ECO:0000313" key="1">
    <source>
        <dbReference type="EMBL" id="KTD71828.1"/>
    </source>
</evidence>
<evidence type="ECO:0000313" key="2">
    <source>
        <dbReference type="Proteomes" id="UP000054926"/>
    </source>
</evidence>
<organism evidence="1 2">
    <name type="scientific">Legionella steelei</name>
    <dbReference type="NCBI Taxonomy" id="947033"/>
    <lineage>
        <taxon>Bacteria</taxon>
        <taxon>Pseudomonadati</taxon>
        <taxon>Pseudomonadota</taxon>
        <taxon>Gammaproteobacteria</taxon>
        <taxon>Legionellales</taxon>
        <taxon>Legionellaceae</taxon>
        <taxon>Legionella</taxon>
    </lineage>
</organism>
<sequence length="53" mass="6037">MNIMEKITQAIFEDDEDPNKQSEYLIETYLNSTNQIECLCGYSLKTLIGNCSA</sequence>
<accession>A0A0W0ZRY2</accession>
<reference evidence="1 2" key="1">
    <citation type="submission" date="2015-11" db="EMBL/GenBank/DDBJ databases">
        <title>Genomic analysis of 38 Legionella species identifies large and diverse effector repertoires.</title>
        <authorList>
            <person name="Burstein D."/>
            <person name="Amaro F."/>
            <person name="Zusman T."/>
            <person name="Lifshitz Z."/>
            <person name="Cohen O."/>
            <person name="Gilbert J.A."/>
            <person name="Pupko T."/>
            <person name="Shuman H.A."/>
            <person name="Segal G."/>
        </authorList>
    </citation>
    <scope>NUCLEOTIDE SEQUENCE [LARGE SCALE GENOMIC DNA]</scope>
    <source>
        <strain evidence="1 2">IMVS3376</strain>
    </source>
</reference>
<gene>
    <name evidence="1" type="ORF">Lste_0113</name>
</gene>
<proteinExistence type="predicted"/>
<dbReference type="OrthoDB" id="5653903at2"/>
<comment type="caution">
    <text evidence="1">The sequence shown here is derived from an EMBL/GenBank/DDBJ whole genome shotgun (WGS) entry which is preliminary data.</text>
</comment>
<dbReference type="STRING" id="947033.Lste_0113"/>
<name>A0A0W0ZRY2_9GAMM</name>
<dbReference type="PATRIC" id="fig|947033.5.peg.123"/>
<keyword evidence="2" id="KW-1185">Reference proteome</keyword>
<dbReference type="AlphaFoldDB" id="A0A0W0ZRY2"/>
<dbReference type="Proteomes" id="UP000054926">
    <property type="component" value="Unassembled WGS sequence"/>
</dbReference>
<dbReference type="RefSeq" id="WP_157070673.1">
    <property type="nucleotide sequence ID" value="NZ_LNYY01000001.1"/>
</dbReference>
<dbReference type="EMBL" id="LNYY01000001">
    <property type="protein sequence ID" value="KTD71828.1"/>
    <property type="molecule type" value="Genomic_DNA"/>
</dbReference>